<dbReference type="GO" id="GO:0003676">
    <property type="term" value="F:nucleic acid binding"/>
    <property type="evidence" value="ECO:0007669"/>
    <property type="project" value="InterPro"/>
</dbReference>
<evidence type="ECO:0000259" key="1">
    <source>
        <dbReference type="Pfam" id="PF03178"/>
    </source>
</evidence>
<dbReference type="KEGG" id="bdw:94334517"/>
<evidence type="ECO:0000313" key="2">
    <source>
        <dbReference type="EMBL" id="KAK2197220.1"/>
    </source>
</evidence>
<accession>A0AAD9PM62</accession>
<dbReference type="InterPro" id="IPR036322">
    <property type="entry name" value="WD40_repeat_dom_sf"/>
</dbReference>
<dbReference type="EMBL" id="JALLKP010000001">
    <property type="protein sequence ID" value="KAK2197220.1"/>
    <property type="molecule type" value="Genomic_DNA"/>
</dbReference>
<dbReference type="InterPro" id="IPR015943">
    <property type="entry name" value="WD40/YVTN_repeat-like_dom_sf"/>
</dbReference>
<dbReference type="InterPro" id="IPR050358">
    <property type="entry name" value="RSE1/DDB1/CFT1"/>
</dbReference>
<dbReference type="SUPFAM" id="SSF50978">
    <property type="entry name" value="WD40 repeat-like"/>
    <property type="match status" value="1"/>
</dbReference>
<dbReference type="InterPro" id="IPR004871">
    <property type="entry name" value="RSE1/DDB1/CPSF1_C"/>
</dbReference>
<dbReference type="Proteomes" id="UP001214638">
    <property type="component" value="Unassembled WGS sequence"/>
</dbReference>
<dbReference type="Pfam" id="PF03178">
    <property type="entry name" value="CPSF_A"/>
    <property type="match status" value="1"/>
</dbReference>
<feature type="domain" description="RSE1/DDB1/CPSF1 C-terminal" evidence="1">
    <location>
        <begin position="1074"/>
        <end position="1295"/>
    </location>
</feature>
<dbReference type="GO" id="GO:0005634">
    <property type="term" value="C:nucleus"/>
    <property type="evidence" value="ECO:0007669"/>
    <property type="project" value="InterPro"/>
</dbReference>
<keyword evidence="3" id="KW-1185">Reference proteome</keyword>
<dbReference type="RefSeq" id="XP_067804062.1">
    <property type="nucleotide sequence ID" value="XM_067945271.1"/>
</dbReference>
<dbReference type="GeneID" id="94334517"/>
<gene>
    <name evidence="2" type="ORF">BdWA1_000219</name>
</gene>
<evidence type="ECO:0000313" key="3">
    <source>
        <dbReference type="Proteomes" id="UP001214638"/>
    </source>
</evidence>
<name>A0AAD9PM62_9APIC</name>
<proteinExistence type="predicted"/>
<protein>
    <submittedName>
        <fullName evidence="2">Bifunctional WD40-repeat-containing domain superfamily/WD40-YVTN repeat-like-containing domain superfamily/Cleavage-polyadenylation specificity factor</fullName>
    </submittedName>
</protein>
<sequence length="1339" mass="146674">MYSYCVTAAPSGSTIGAAKCRLVKDSDQEYLVCVRRRSIYVYILNGLENDSADPNPNPDILDAPALAATIECYSTLVTFAVYRPPGSRQSHLLVVDSNYMLVLLTFDAQQKTFKTSVKVSLKEVPSQAIEGVPILKVDDTFKVIIFHGHWRIIKCIILSSQDYFDFGDVVSLHTIEANVLDIAFMTVEYNVQNDQPDGFGISTTSSSSHCKRLGETEQRKCPENFAMASLTCKLVFLLQDESCNGGRVNVAGRKLDGIKLFFEMETLGNTKRITSYACSSFFASAIPLMLPFSKLELLDLGGDESRGLLLLGSGGIGYLSFKNLKTIPIFHLDASISNVTCACALTLDSFLIADDWSNLYILQLYTEGTFTSGGLKRRVRSINSVPTHANVSSINVIKSAHVTKLGRFSVASALVKLKSNLVFLASATGTNCTIQIPLAESLDQTVQTVDETIEKLRGNRLAWGQTNLGPILDLALGPRNGIGARLMLASCGFGQSGKLVSMSLGIGLTDSASTSMAGVLKLSSAKIDSPNPLVIFACSYYQSTRFFSISCNYSNKDDWVISKEASGGFLNPVRVEPLKNLNLSQDKRTILFTRIAPNTLLQVTTDDARIVTVGAALGDYCSSVVTAALSTEQLGRLLQQPASRITLARILKTRLIVVLADYTVAVFCVKNGFTLIKSHTKLSVHVSTIACFTWGGIDYVGLTTWEGCMLFISPLDSIDETFGLGHSIPAHAGVAILSLEFGSLDGKLYAFIACSDGKLLVYSVQIGTTNVLELENMIQGTGTPIGIGVVNHKACESFSNLKHTSIVTTGSHSMVIFGHLDRLEYMPSVSNLKLICTLEIPAFGNGVHVLYYTNDQQLHIGTMDTSEKLQVNTLAKGRSFDHLSFSKVQNIAMVGCPSELVISSKCGDEMEIDFMCLDTNGVNKDFGGFRIPAVARFINTQTNEVIYDLQVASGHTVSSSCICTLDGVEYFAFGTSKVLDSESVPSRGYIYLVEICQNVNTDCFSIKAQATIEPFPGGIVAMQGTRDHLIVGINHKVVAFKLASVNECTNTRNDVNYTRLRHLFASDASGSMASLEKIGEYVSNTFVVSINVHEDLILIGDLMTSVRLLHLTKNGLVEIARDFNYLWPTACTILDRDTYLVSDGDGAFTLLRRPHQASDVQCIMLDEQGYFVHGEVVNKIKVLEPRDETKQTRKTMVEIKGNVCNRQACTCKLQAPLEGFDFIYKDPGFSKILLCATSSGSIMQVCLFKSEEMFIRLALLEEAMVKHLGEIHHDSAKMGKQGRGFINGNLVERFLVLSAEEKRRVFSLVQNNKDIGYDCMDHLIFELQKLVRTRTIEIT</sequence>
<comment type="caution">
    <text evidence="2">The sequence shown here is derived from an EMBL/GenBank/DDBJ whole genome shotgun (WGS) entry which is preliminary data.</text>
</comment>
<dbReference type="PANTHER" id="PTHR10644">
    <property type="entry name" value="DNA REPAIR/RNA PROCESSING CPSF FAMILY"/>
    <property type="match status" value="1"/>
</dbReference>
<reference evidence="2" key="1">
    <citation type="journal article" date="2023" name="Nat. Microbiol.">
        <title>Babesia duncani multi-omics identifies virulence factors and drug targets.</title>
        <authorList>
            <person name="Singh P."/>
            <person name="Lonardi S."/>
            <person name="Liang Q."/>
            <person name="Vydyam P."/>
            <person name="Khabirova E."/>
            <person name="Fang T."/>
            <person name="Gihaz S."/>
            <person name="Thekkiniath J."/>
            <person name="Munshi M."/>
            <person name="Abel S."/>
            <person name="Ciampossin L."/>
            <person name="Batugedara G."/>
            <person name="Gupta M."/>
            <person name="Lu X.M."/>
            <person name="Lenz T."/>
            <person name="Chakravarty S."/>
            <person name="Cornillot E."/>
            <person name="Hu Y."/>
            <person name="Ma W."/>
            <person name="Gonzalez L.M."/>
            <person name="Sanchez S."/>
            <person name="Estrada K."/>
            <person name="Sanchez-Flores A."/>
            <person name="Montero E."/>
            <person name="Harb O.S."/>
            <person name="Le Roch K.G."/>
            <person name="Mamoun C.B."/>
        </authorList>
    </citation>
    <scope>NUCLEOTIDE SEQUENCE</scope>
    <source>
        <strain evidence="2">WA1</strain>
    </source>
</reference>
<dbReference type="Gene3D" id="2.130.10.10">
    <property type="entry name" value="YVTN repeat-like/Quinoprotein amine dehydrogenase"/>
    <property type="match status" value="2"/>
</dbReference>
<organism evidence="2 3">
    <name type="scientific">Babesia duncani</name>
    <dbReference type="NCBI Taxonomy" id="323732"/>
    <lineage>
        <taxon>Eukaryota</taxon>
        <taxon>Sar</taxon>
        <taxon>Alveolata</taxon>
        <taxon>Apicomplexa</taxon>
        <taxon>Aconoidasida</taxon>
        <taxon>Piroplasmida</taxon>
        <taxon>Babesiidae</taxon>
        <taxon>Babesia</taxon>
    </lineage>
</organism>